<dbReference type="RefSeq" id="WP_062801413.1">
    <property type="nucleotide sequence ID" value="NZ_CP014844.1"/>
</dbReference>
<gene>
    <name evidence="1" type="ORF">A2G96_17820</name>
</gene>
<dbReference type="EMBL" id="CP014844">
    <property type="protein sequence ID" value="AMR79448.1"/>
    <property type="molecule type" value="Genomic_DNA"/>
</dbReference>
<dbReference type="Proteomes" id="UP000075238">
    <property type="component" value="Chromosome 1"/>
</dbReference>
<dbReference type="STRING" id="1796606.A2G96_17820"/>
<evidence type="ECO:0008006" key="3">
    <source>
        <dbReference type="Google" id="ProtNLM"/>
    </source>
</evidence>
<evidence type="ECO:0000313" key="2">
    <source>
        <dbReference type="Proteomes" id="UP000075238"/>
    </source>
</evidence>
<reference evidence="1 2" key="1">
    <citation type="submission" date="2016-03" db="EMBL/GenBank/DDBJ databases">
        <title>Complete genome sequence of a novel chlorpyrifos degrading bacterium, Cupriavidus nantongensis sp. X1.</title>
        <authorList>
            <person name="Fang L."/>
        </authorList>
    </citation>
    <scope>NUCLEOTIDE SEQUENCE [LARGE SCALE GENOMIC DNA]</scope>
    <source>
        <strain evidence="1 2">X1</strain>
    </source>
</reference>
<dbReference type="AlphaFoldDB" id="A0A142JMY6"/>
<name>A0A142JMY6_9BURK</name>
<protein>
    <recommendedName>
        <fullName evidence="3">Tail tubular protein A</fullName>
    </recommendedName>
</protein>
<dbReference type="OrthoDB" id="9153581at2"/>
<dbReference type="Pfam" id="PF17212">
    <property type="entry name" value="Tube"/>
    <property type="match status" value="1"/>
</dbReference>
<evidence type="ECO:0000313" key="1">
    <source>
        <dbReference type="EMBL" id="AMR79448.1"/>
    </source>
</evidence>
<dbReference type="KEGG" id="cnan:A2G96_17820"/>
<dbReference type="InterPro" id="IPR033767">
    <property type="entry name" value="Tail_Gp11"/>
</dbReference>
<sequence length="192" mass="21136">MPLSRLEAVNMMLSAVGESVILVEVEGAGDFANCSAILDAATKAVLAKDYDFNTEVRTLVPDANGNLLVGPEVLKIDPVDPYLKVVQRGTKLYNKADRTDVFTDSVDVNVTLYFPFEECPYHVQQRIVADATAKYQTSYVGSVAADNFLQRDRGEAIADSQASESDVDDYNMLDNPDLAFLRRRTYPNGSIL</sequence>
<proteinExistence type="predicted"/>
<keyword evidence="2" id="KW-1185">Reference proteome</keyword>
<accession>A0A142JMY6</accession>
<organism evidence="1 2">
    <name type="scientific">Cupriavidus nantongensis</name>
    <dbReference type="NCBI Taxonomy" id="1796606"/>
    <lineage>
        <taxon>Bacteria</taxon>
        <taxon>Pseudomonadati</taxon>
        <taxon>Pseudomonadota</taxon>
        <taxon>Betaproteobacteria</taxon>
        <taxon>Burkholderiales</taxon>
        <taxon>Burkholderiaceae</taxon>
        <taxon>Cupriavidus</taxon>
    </lineage>
</organism>